<dbReference type="InterPro" id="IPR046368">
    <property type="entry name" value="Tag1"/>
</dbReference>
<keyword evidence="3" id="KW-1185">Reference proteome</keyword>
<feature type="region of interest" description="Disordered" evidence="1">
    <location>
        <begin position="90"/>
        <end position="109"/>
    </location>
</feature>
<dbReference type="EMBL" id="JAHRHY010000008">
    <property type="protein sequence ID" value="KAG9067376.1"/>
    <property type="molecule type" value="Genomic_DNA"/>
</dbReference>
<feature type="region of interest" description="Disordered" evidence="1">
    <location>
        <begin position="487"/>
        <end position="515"/>
    </location>
</feature>
<dbReference type="CDD" id="cd10170">
    <property type="entry name" value="ASKHA_NBD_HSP70"/>
    <property type="match status" value="1"/>
</dbReference>
<protein>
    <submittedName>
        <fullName evidence="2">Uncharacterized protein</fullName>
    </submittedName>
</protein>
<name>A0A9P8BTS1_9FUNG</name>
<proteinExistence type="predicted"/>
<dbReference type="PANTHER" id="PTHR35895">
    <property type="entry name" value="CHROMOSOME 16, WHOLE GENOME SHOTGUN SEQUENCE"/>
    <property type="match status" value="1"/>
</dbReference>
<gene>
    <name evidence="2" type="ORF">KI688_012159</name>
</gene>
<dbReference type="Pfam" id="PF12505">
    <property type="entry name" value="DUF3712"/>
    <property type="match status" value="2"/>
</dbReference>
<dbReference type="InterPro" id="IPR043129">
    <property type="entry name" value="ATPase_NBD"/>
</dbReference>
<evidence type="ECO:0000256" key="1">
    <source>
        <dbReference type="SAM" id="MobiDB-lite"/>
    </source>
</evidence>
<accession>A0A9P8BTS1</accession>
<evidence type="ECO:0000313" key="2">
    <source>
        <dbReference type="EMBL" id="KAG9067376.1"/>
    </source>
</evidence>
<comment type="caution">
    <text evidence="2">The sequence shown here is derived from an EMBL/GenBank/DDBJ whole genome shotgun (WGS) entry which is preliminary data.</text>
</comment>
<dbReference type="OrthoDB" id="10039566at2759"/>
<dbReference type="SUPFAM" id="SSF53067">
    <property type="entry name" value="Actin-like ATPase domain"/>
    <property type="match status" value="2"/>
</dbReference>
<feature type="compositionally biased region" description="Low complexity" evidence="1">
    <location>
        <begin position="492"/>
        <end position="515"/>
    </location>
</feature>
<dbReference type="Gene3D" id="3.30.420.40">
    <property type="match status" value="2"/>
</dbReference>
<evidence type="ECO:0000313" key="3">
    <source>
        <dbReference type="Proteomes" id="UP000707451"/>
    </source>
</evidence>
<reference evidence="2" key="1">
    <citation type="submission" date="2021-06" db="EMBL/GenBank/DDBJ databases">
        <title>Genome Sequence of Mortierella hyaline Strain SCG-10, a Cold-Adapted, Nitrate-Reducing Fungus Isolated from Soil in Minnesota, USA.</title>
        <authorList>
            <person name="Aldossari N."/>
        </authorList>
    </citation>
    <scope>NUCLEOTIDE SEQUENCE</scope>
    <source>
        <strain evidence="2">SCG-10</strain>
    </source>
</reference>
<dbReference type="PANTHER" id="PTHR35895:SF1">
    <property type="entry name" value="LIPID-BINDING SERUM GLYCOPROTEIN C-TERMINAL DOMAIN-CONTAINING PROTEIN"/>
    <property type="match status" value="1"/>
</dbReference>
<sequence>MIVYPSEPTLLAKSGTVVGAPALVRMSFLNGHRFIAAGPPKIIKNPQKIKALLERPVPRIAVQKRFNTLLGDFCGENVDVNRNGKVIDTSASARQKHSSSHKDKAKKKSRKVSGIVVGIDFGNTFTGVSYAHQNDGEMIDVVKWPKSTSAYSKVPTVNLYNSETDVRKLTEWGASAATSFRRSKGDRTLISDYKLQFFDQGRQAVLKHGLFLSDVLTHYLRGVHEYLMEEINKAQVVKPGTVPIHYCVTVPKSWSRSTQGLILRCYVDAGIIPQIRAPNVVVISEAEAAAAYCREHCVETDSLEDGDLFMICDAGGRTTQVTVFRVDDSLGVRQFEYLSSSHAENCGSAMLDQNFKDLVLQRLSGLDLDARPQRQKALETLLDGFAEIKSLFDARAKEEIKHLSVPMGLDIFELNPMPDWMDDDFMAVSGQELCDKVFDPVIERIVDLILAQAQEHPRIFAGLFLVGGFGSNKYLLHKLKETFLLPRPPSTTSPHHSGSLHSRLSSNASRSNLASVEEAPEMGMGIGSGTHTGLIEHVVMVPKAELAVARDTDDNRVTTNQKHMYLCSLALKIRAHASARNPKGTCRQQTAHPPSLPPFSISIMGRSEKYNVESSGMPYREEETEYQDQTPNNSVVFLAIFIPLLLIVILPKVAQAMINSSTMNIIQMNMTNPQETSVQVSVQAAIEGIPSLFAATVEFLEPAQVFWVRDGSGGQSPKVGQMSLGVIEKKAFAKAEFTQATTFQIADPVLFGEFAKVMLAADSFVWNMKSTINVKVIGRTIKGLTMDKSLTLSGLSNFANLKILAFDIPSDAPNGAGALASIQVSIPNSSPIGISLGTMELDMKLETAYLGRITARNVKLVGGQETILHLEGTILRQTDPISLQELSSMISNYLANIPTTAYGQGVSVLPDGVHPVSWITTAITSTKMSIPLLPPTPLNFIKQINIAGLDLKMTPDQPWAPIVASPGISAAFQLPFNMTLNITSIYEPLLTIGYKGTPIADITTAVWNQTSSDMAHNNISFTLPTSSMPIQPQAHDAFGDFLIAVTQQDSATFDILGHAKSSAATALGNVNITVPFNTSLALQGINFGNMKPELDGIVVAGSTVDYVILNATVNIPNPSIFTVEAGPATLHIVASVQNMTAYVGDVLIPNLRLAPGANPLQAQVHFMPKDPVFRDAFFTQYIKGANFAASIYGDANSSPIVSLAPIMENLKMSSVVPGMNPPPKLIVGGGGNTSVGQFLSTNEIMLQVQILNPLPVTLWIHNLAADVFWQTYPFGSINIAQTFPIKPSGVDTSPLVKVQIASSYDFWMFMISRFIPANLGVLTGATVYVDLTAKIIATVDGNKGIGYEAGITYAQDNVGVFLKIEFSLAGMGFGLKKRGDDAGFEAEAVEAAPSSRSLFGGVFDRDLILMEEHLAVEPVREDSTAYLKWLRRAVELSYPEEAAQDVHGLGAWGSYII</sequence>
<dbReference type="Proteomes" id="UP000707451">
    <property type="component" value="Unassembled WGS sequence"/>
</dbReference>
<feature type="compositionally biased region" description="Basic residues" evidence="1">
    <location>
        <begin position="94"/>
        <end position="109"/>
    </location>
</feature>
<dbReference type="InterPro" id="IPR022185">
    <property type="entry name" value="DUF3712"/>
</dbReference>
<dbReference type="Gene3D" id="3.90.640.10">
    <property type="entry name" value="Actin, Chain A, domain 4"/>
    <property type="match status" value="1"/>
</dbReference>
<organism evidence="2 3">
    <name type="scientific">Linnemannia hyalina</name>
    <dbReference type="NCBI Taxonomy" id="64524"/>
    <lineage>
        <taxon>Eukaryota</taxon>
        <taxon>Fungi</taxon>
        <taxon>Fungi incertae sedis</taxon>
        <taxon>Mucoromycota</taxon>
        <taxon>Mortierellomycotina</taxon>
        <taxon>Mortierellomycetes</taxon>
        <taxon>Mortierellales</taxon>
        <taxon>Mortierellaceae</taxon>
        <taxon>Linnemannia</taxon>
    </lineage>
</organism>
<dbReference type="GO" id="GO:0000329">
    <property type="term" value="C:fungal-type vacuole membrane"/>
    <property type="evidence" value="ECO:0007669"/>
    <property type="project" value="InterPro"/>
</dbReference>